<keyword evidence="4 12" id="KW-0812">Transmembrane</keyword>
<evidence type="ECO:0000256" key="5">
    <source>
        <dbReference type="ARBA" id="ARBA00022989"/>
    </source>
</evidence>
<evidence type="ECO:0000313" key="15">
    <source>
        <dbReference type="EMBL" id="EFJ44924.1"/>
    </source>
</evidence>
<comment type="similarity">
    <text evidence="2 12">Belongs to the chloride channel (TC 2.A.49) family.</text>
</comment>
<evidence type="ECO:0000256" key="6">
    <source>
        <dbReference type="ARBA" id="ARBA00023065"/>
    </source>
</evidence>
<feature type="transmembrane region" description="Helical" evidence="12">
    <location>
        <begin position="808"/>
        <end position="832"/>
    </location>
</feature>
<dbReference type="InterPro" id="IPR046342">
    <property type="entry name" value="CBS_dom_sf"/>
</dbReference>
<feature type="compositionally biased region" description="Low complexity" evidence="13">
    <location>
        <begin position="249"/>
        <end position="268"/>
    </location>
</feature>
<dbReference type="InterPro" id="IPR050368">
    <property type="entry name" value="ClC-type_chloride_channel"/>
</dbReference>
<accession>D8U5I0</accession>
<dbReference type="SUPFAM" id="SSF54631">
    <property type="entry name" value="CBS-domain pair"/>
    <property type="match status" value="1"/>
</dbReference>
<evidence type="ECO:0000256" key="3">
    <source>
        <dbReference type="ARBA" id="ARBA00022448"/>
    </source>
</evidence>
<evidence type="ECO:0000256" key="8">
    <source>
        <dbReference type="ARBA" id="ARBA00023173"/>
    </source>
</evidence>
<keyword evidence="7 12" id="KW-0472">Membrane</keyword>
<dbReference type="eggNOG" id="KOG0475">
    <property type="taxonomic scope" value="Eukaryota"/>
</dbReference>
<gene>
    <name evidence="15" type="ORF">VOLCADRAFT_118514</name>
</gene>
<dbReference type="OrthoDB" id="4564at2759"/>
<dbReference type="PANTHER" id="PTHR43427:SF6">
    <property type="entry name" value="CHLORIDE CHANNEL PROTEIN CLC-E"/>
    <property type="match status" value="1"/>
</dbReference>
<evidence type="ECO:0000256" key="7">
    <source>
        <dbReference type="ARBA" id="ARBA00023136"/>
    </source>
</evidence>
<feature type="transmembrane region" description="Helical" evidence="12">
    <location>
        <begin position="762"/>
        <end position="787"/>
    </location>
</feature>
<dbReference type="GO" id="GO:0005254">
    <property type="term" value="F:chloride channel activity"/>
    <property type="evidence" value="ECO:0007669"/>
    <property type="project" value="UniProtKB-UniRule"/>
</dbReference>
<protein>
    <recommendedName>
        <fullName evidence="12">Chloride channel protein</fullName>
    </recommendedName>
</protein>
<proteinExistence type="inferred from homology"/>
<keyword evidence="9 12" id="KW-0868">Chloride</keyword>
<dbReference type="EMBL" id="GL378360">
    <property type="protein sequence ID" value="EFJ44924.1"/>
    <property type="molecule type" value="Genomic_DNA"/>
</dbReference>
<evidence type="ECO:0000256" key="10">
    <source>
        <dbReference type="ARBA" id="ARBA00023303"/>
    </source>
</evidence>
<dbReference type="InterPro" id="IPR014743">
    <property type="entry name" value="Cl-channel_core"/>
</dbReference>
<dbReference type="Pfam" id="PF00654">
    <property type="entry name" value="Voltage_CLC"/>
    <property type="match status" value="1"/>
</dbReference>
<dbReference type="SUPFAM" id="SSF81340">
    <property type="entry name" value="Clc chloride channel"/>
    <property type="match status" value="1"/>
</dbReference>
<keyword evidence="3 12" id="KW-0813">Transport</keyword>
<dbReference type="Gene3D" id="1.10.3080.10">
    <property type="entry name" value="Clc chloride channel"/>
    <property type="match status" value="1"/>
</dbReference>
<keyword evidence="16" id="KW-1185">Reference proteome</keyword>
<dbReference type="InterPro" id="IPR001807">
    <property type="entry name" value="ClC"/>
</dbReference>
<evidence type="ECO:0000256" key="11">
    <source>
        <dbReference type="PROSITE-ProRule" id="PRU00703"/>
    </source>
</evidence>
<dbReference type="KEGG" id="vcn:VOLCADRAFT_118514"/>
<feature type="domain" description="CBS" evidence="14">
    <location>
        <begin position="906"/>
        <end position="962"/>
    </location>
</feature>
<dbReference type="InterPro" id="IPR000644">
    <property type="entry name" value="CBS_dom"/>
</dbReference>
<dbReference type="RefSeq" id="XP_002953895.1">
    <property type="nucleotide sequence ID" value="XM_002953849.1"/>
</dbReference>
<reference evidence="15 16" key="1">
    <citation type="journal article" date="2010" name="Science">
        <title>Genomic analysis of organismal complexity in the multicellular green alga Volvox carteri.</title>
        <authorList>
            <person name="Prochnik S.E."/>
            <person name="Umen J."/>
            <person name="Nedelcu A.M."/>
            <person name="Hallmann A."/>
            <person name="Miller S.M."/>
            <person name="Nishii I."/>
            <person name="Ferris P."/>
            <person name="Kuo A."/>
            <person name="Mitros T."/>
            <person name="Fritz-Laylin L.K."/>
            <person name="Hellsten U."/>
            <person name="Chapman J."/>
            <person name="Simakov O."/>
            <person name="Rensing S.A."/>
            <person name="Terry A."/>
            <person name="Pangilinan J."/>
            <person name="Kapitonov V."/>
            <person name="Jurka J."/>
            <person name="Salamov A."/>
            <person name="Shapiro H."/>
            <person name="Schmutz J."/>
            <person name="Grimwood J."/>
            <person name="Lindquist E."/>
            <person name="Lucas S."/>
            <person name="Grigoriev I.V."/>
            <person name="Schmitt R."/>
            <person name="Kirk D."/>
            <person name="Rokhsar D.S."/>
        </authorList>
    </citation>
    <scope>NUCLEOTIDE SEQUENCE [LARGE SCALE GENOMIC DNA]</scope>
    <source>
        <strain evidence="16">f. Nagariensis / Eve</strain>
    </source>
</reference>
<feature type="transmembrane region" description="Helical" evidence="12">
    <location>
        <begin position="437"/>
        <end position="458"/>
    </location>
</feature>
<dbReference type="PANTHER" id="PTHR43427">
    <property type="entry name" value="CHLORIDE CHANNEL PROTEIN CLC-E"/>
    <property type="match status" value="1"/>
</dbReference>
<keyword evidence="5 12" id="KW-1133">Transmembrane helix</keyword>
<keyword evidence="8" id="KW-0869">Chloride channel</keyword>
<dbReference type="PRINTS" id="PR00762">
    <property type="entry name" value="CLCHANNEL"/>
</dbReference>
<evidence type="ECO:0000256" key="1">
    <source>
        <dbReference type="ARBA" id="ARBA00004141"/>
    </source>
</evidence>
<feature type="transmembrane region" description="Helical" evidence="12">
    <location>
        <begin position="838"/>
        <end position="858"/>
    </location>
</feature>
<evidence type="ECO:0000256" key="9">
    <source>
        <dbReference type="ARBA" id="ARBA00023214"/>
    </source>
</evidence>
<dbReference type="FunCoup" id="D8U5I0">
    <property type="interactions" value="580"/>
</dbReference>
<dbReference type="GeneID" id="9617143"/>
<comment type="subcellular location">
    <subcellularLocation>
        <location evidence="1 12">Membrane</location>
        <topology evidence="1 12">Multi-pass membrane protein</topology>
    </subcellularLocation>
</comment>
<comment type="caution">
    <text evidence="12">Lacks conserved residue(s) required for the propagation of feature annotation.</text>
</comment>
<keyword evidence="11" id="KW-0129">CBS domain</keyword>
<name>D8U5I0_VOLCA</name>
<feature type="transmembrane region" description="Helical" evidence="12">
    <location>
        <begin position="626"/>
        <end position="645"/>
    </location>
</feature>
<evidence type="ECO:0000256" key="12">
    <source>
        <dbReference type="RuleBase" id="RU361221"/>
    </source>
</evidence>
<sequence length="972" mass="99475">MQAWNLDCSCLIDKMSALRHPLKALRVHLRENVVAEMAFVVAPSLGHPTFYRSLSNTLTASCSTSGSNTGHSCSTHTLRTGQRRCRPLALPIDDFLTVPRRRNPAIRTRALASPTLWSIAPGLHPLTCLSLPSHVGPMSRNVLVRSSPIHTTSVSPGHGGGSSGSSMDEDLSLVGVASGGSTSKAVTAAAAAAHGTTSAAADSPQQPLSLYEDLEDALPYRNGVSTNGNGSAGAVASHGSVDLQPHNVSTSAATAASSSPGASSTTTPEEVCVVEVDSNGNATTHCMPVSTINTVADVMQTVPDAVAVAAAANAASVYGVSPPATATPASVRPMPTVVDAAISVSLRPAGFGYRDANSAAHMVSGGDLAADVGFAAASTDQDGSGANPRIGGSAAAMGPAGGSVDMADTPEGLTDVEVSSVAPVADWLKDQDDITTLTYAVLTGGLVATAVFIFDVSIQTIHDLPDIFSTDLGIGGGRKTGLEIFGTAVPFRCVMPVAAGFVVAWLQKVGFSPALKVLTRAMEGVTDDANKAALPKSYWQVARKAIASAVTLGSGASLGPEAPSVELGANTAAVIAPKNLSKRRQRMLIAAGAAAGVSAAFDAPVSGALFAVEFVLKSSRLGLDRLSTSTVFVSTSVAAGVIGFLRTQGQALGIAGAGTHLVGRIPYFSIQPNLLVDVLQFSALGLGCSVAAVALYEGVRVSEIALRPLPRWLSAPTAGALCGIIAYRFPQVQYGYVNLEEIFRDSTGMSAADLTALLTAKIVATSVCVGGGLVGGLFAPSLFLGALVGDVMGHFVAGPWGLPDPTSLVVVGAAAVLGAACRAPLTAIALMVEITRDTGLLVPLLSAIGVASLFTDYLEGIFSKRLEQALVELYLREKAFFWAASLVTPPGAAAGDGVKTVEDVLGTRANLYVRHTLPLAQAKAAMAAKGSSAAVVVDDNFSPLGVVYLEDVEAELIRQRLLNEPDANFNRQ</sequence>
<evidence type="ECO:0000256" key="4">
    <source>
        <dbReference type="ARBA" id="ARBA00022692"/>
    </source>
</evidence>
<keyword evidence="6 12" id="KW-0406">Ion transport</keyword>
<keyword evidence="10" id="KW-0407">Ion channel</keyword>
<organism evidence="16">
    <name type="scientific">Volvox carteri f. nagariensis</name>
    <dbReference type="NCBI Taxonomy" id="3068"/>
    <lineage>
        <taxon>Eukaryota</taxon>
        <taxon>Viridiplantae</taxon>
        <taxon>Chlorophyta</taxon>
        <taxon>core chlorophytes</taxon>
        <taxon>Chlorophyceae</taxon>
        <taxon>CS clade</taxon>
        <taxon>Chlamydomonadales</taxon>
        <taxon>Volvocaceae</taxon>
        <taxon>Volvox</taxon>
    </lineage>
</organism>
<feature type="region of interest" description="Disordered" evidence="13">
    <location>
        <begin position="149"/>
        <end position="170"/>
    </location>
</feature>
<evidence type="ECO:0000259" key="14">
    <source>
        <dbReference type="PROSITE" id="PS51371"/>
    </source>
</evidence>
<feature type="region of interest" description="Disordered" evidence="13">
    <location>
        <begin position="221"/>
        <end position="268"/>
    </location>
</feature>
<feature type="transmembrane region" description="Helical" evidence="12">
    <location>
        <begin position="588"/>
        <end position="614"/>
    </location>
</feature>
<dbReference type="Proteomes" id="UP000001058">
    <property type="component" value="Unassembled WGS sequence"/>
</dbReference>
<dbReference type="CDD" id="cd00400">
    <property type="entry name" value="Voltage_gated_ClC"/>
    <property type="match status" value="1"/>
</dbReference>
<evidence type="ECO:0000313" key="16">
    <source>
        <dbReference type="Proteomes" id="UP000001058"/>
    </source>
</evidence>
<evidence type="ECO:0000256" key="2">
    <source>
        <dbReference type="ARBA" id="ARBA00009476"/>
    </source>
</evidence>
<dbReference type="GO" id="GO:0034707">
    <property type="term" value="C:chloride channel complex"/>
    <property type="evidence" value="ECO:0007669"/>
    <property type="project" value="UniProtKB-KW"/>
</dbReference>
<dbReference type="PROSITE" id="PS51371">
    <property type="entry name" value="CBS"/>
    <property type="match status" value="1"/>
</dbReference>
<evidence type="ECO:0000256" key="13">
    <source>
        <dbReference type="SAM" id="MobiDB-lite"/>
    </source>
</evidence>
<dbReference type="AlphaFoldDB" id="D8U5I0"/>
<dbReference type="InParanoid" id="D8U5I0"/>